<sequence>MIIELHNPTVVVFGRGKLADLGERTKSLGGHALLVCGRSAMRRHGVLDAATAALEASGVAVTVYDGVSPDPLASEVDAAADLARRSGCDVVVGLGGGSAIDAAKATAIGLREGPIGPLVGTTLPAVPDAVPVVAVPTTAGSGAEVTKGAIITDDERNLKSGIRGDRLFPAIAVIDPDLLLTMPETVAVDAGFDALAHSVEGYVARRANPVTRLLAEQALEILGTRLPRAAAGDREPGLLDDIALAALLGGINVANASTCLPHRLQQAMGSVPGVRVSHGRGLAIVYPAWLRRAQPHAEVRFATIGRLLGHDDAVTAIGKMLETIGAGGTLRTNGFAHEHIDQLVGGITGNIGNDPIPDIDLALIREIYEDSH</sequence>
<dbReference type="InterPro" id="IPR001670">
    <property type="entry name" value="ADH_Fe/GldA"/>
</dbReference>
<protein>
    <submittedName>
        <fullName evidence="5">Alcohol dehydrogenase class IV</fullName>
    </submittedName>
</protein>
<dbReference type="Gene3D" id="1.20.1090.10">
    <property type="entry name" value="Dehydroquinate synthase-like - alpha domain"/>
    <property type="match status" value="1"/>
</dbReference>
<dbReference type="GO" id="GO:0046872">
    <property type="term" value="F:metal ion binding"/>
    <property type="evidence" value="ECO:0007669"/>
    <property type="project" value="InterPro"/>
</dbReference>
<evidence type="ECO:0000256" key="2">
    <source>
        <dbReference type="ARBA" id="ARBA00023002"/>
    </source>
</evidence>
<dbReference type="Proteomes" id="UP000584374">
    <property type="component" value="Unassembled WGS sequence"/>
</dbReference>
<name>A0A840QF96_9PSEU</name>
<evidence type="ECO:0000256" key="1">
    <source>
        <dbReference type="ARBA" id="ARBA00007358"/>
    </source>
</evidence>
<gene>
    <name evidence="5" type="ORF">BJ970_007103</name>
</gene>
<reference evidence="5 6" key="1">
    <citation type="submission" date="2020-08" db="EMBL/GenBank/DDBJ databases">
        <title>Sequencing the genomes of 1000 actinobacteria strains.</title>
        <authorList>
            <person name="Klenk H.-P."/>
        </authorList>
    </citation>
    <scope>NUCLEOTIDE SEQUENCE [LARGE SCALE GENOMIC DNA]</scope>
    <source>
        <strain evidence="5 6">DSM 45584</strain>
    </source>
</reference>
<dbReference type="SUPFAM" id="SSF56796">
    <property type="entry name" value="Dehydroquinate synthase-like"/>
    <property type="match status" value="1"/>
</dbReference>
<dbReference type="Gene3D" id="3.40.50.1970">
    <property type="match status" value="1"/>
</dbReference>
<keyword evidence="6" id="KW-1185">Reference proteome</keyword>
<dbReference type="GO" id="GO:0004022">
    <property type="term" value="F:alcohol dehydrogenase (NAD+) activity"/>
    <property type="evidence" value="ECO:0007669"/>
    <property type="project" value="TreeGrafter"/>
</dbReference>
<accession>A0A840QF96</accession>
<dbReference type="Pfam" id="PF25137">
    <property type="entry name" value="ADH_Fe_C"/>
    <property type="match status" value="1"/>
</dbReference>
<evidence type="ECO:0000259" key="3">
    <source>
        <dbReference type="Pfam" id="PF00465"/>
    </source>
</evidence>
<dbReference type="PANTHER" id="PTHR11496:SF102">
    <property type="entry name" value="ALCOHOL DEHYDROGENASE 4"/>
    <property type="match status" value="1"/>
</dbReference>
<dbReference type="InterPro" id="IPR056798">
    <property type="entry name" value="ADH_Fe_C"/>
</dbReference>
<dbReference type="PANTHER" id="PTHR11496">
    <property type="entry name" value="ALCOHOL DEHYDROGENASE"/>
    <property type="match status" value="1"/>
</dbReference>
<keyword evidence="2" id="KW-0560">Oxidoreductase</keyword>
<dbReference type="RefSeq" id="WP_184731944.1">
    <property type="nucleotide sequence ID" value="NZ_JACHIW010000002.1"/>
</dbReference>
<evidence type="ECO:0000313" key="6">
    <source>
        <dbReference type="Proteomes" id="UP000584374"/>
    </source>
</evidence>
<dbReference type="EMBL" id="JACHIW010000002">
    <property type="protein sequence ID" value="MBB5159504.1"/>
    <property type="molecule type" value="Genomic_DNA"/>
</dbReference>
<dbReference type="Pfam" id="PF00465">
    <property type="entry name" value="Fe-ADH"/>
    <property type="match status" value="1"/>
</dbReference>
<proteinExistence type="inferred from homology"/>
<feature type="domain" description="Fe-containing alcohol dehydrogenase-like C-terminal" evidence="4">
    <location>
        <begin position="188"/>
        <end position="344"/>
    </location>
</feature>
<dbReference type="AlphaFoldDB" id="A0A840QF96"/>
<comment type="similarity">
    <text evidence="1">Belongs to the iron-containing alcohol dehydrogenase family.</text>
</comment>
<comment type="caution">
    <text evidence="5">The sequence shown here is derived from an EMBL/GenBank/DDBJ whole genome shotgun (WGS) entry which is preliminary data.</text>
</comment>
<dbReference type="InterPro" id="IPR039697">
    <property type="entry name" value="Alcohol_dehydrogenase_Fe"/>
</dbReference>
<dbReference type="FunFam" id="3.40.50.1970:FF:000003">
    <property type="entry name" value="Alcohol dehydrogenase, iron-containing"/>
    <property type="match status" value="1"/>
</dbReference>
<evidence type="ECO:0000259" key="4">
    <source>
        <dbReference type="Pfam" id="PF25137"/>
    </source>
</evidence>
<organism evidence="5 6">
    <name type="scientific">Saccharopolyspora phatthalungensis</name>
    <dbReference type="NCBI Taxonomy" id="664693"/>
    <lineage>
        <taxon>Bacteria</taxon>
        <taxon>Bacillati</taxon>
        <taxon>Actinomycetota</taxon>
        <taxon>Actinomycetes</taxon>
        <taxon>Pseudonocardiales</taxon>
        <taxon>Pseudonocardiaceae</taxon>
        <taxon>Saccharopolyspora</taxon>
    </lineage>
</organism>
<evidence type="ECO:0000313" key="5">
    <source>
        <dbReference type="EMBL" id="MBB5159504.1"/>
    </source>
</evidence>
<feature type="domain" description="Alcohol dehydrogenase iron-type/glycerol dehydrogenase GldA" evidence="3">
    <location>
        <begin position="8"/>
        <end position="176"/>
    </location>
</feature>